<name>A0A7J8MCY7_9ROSI</name>
<comment type="caution">
    <text evidence="1">The sequence shown here is derived from an EMBL/GenBank/DDBJ whole genome shotgun (WGS) entry which is preliminary data.</text>
</comment>
<sequence>MGTHICLTLEEFGDYLHLPSEGSFDENRHFDPSLFIQSGSSSKLNLHDHVLHLILTWNLKPIKKRPDLALILFNDIMKAIGRGMNTNITLP</sequence>
<evidence type="ECO:0000313" key="1">
    <source>
        <dbReference type="EMBL" id="MBA0562587.1"/>
    </source>
</evidence>
<dbReference type="AlphaFoldDB" id="A0A7J8MCY7"/>
<dbReference type="EMBL" id="JABEZX010000008">
    <property type="protein sequence ID" value="MBA0562587.1"/>
    <property type="molecule type" value="Genomic_DNA"/>
</dbReference>
<feature type="non-terminal residue" evidence="1">
    <location>
        <position position="91"/>
    </location>
</feature>
<keyword evidence="2" id="KW-1185">Reference proteome</keyword>
<dbReference type="Proteomes" id="UP000593572">
    <property type="component" value="Unassembled WGS sequence"/>
</dbReference>
<evidence type="ECO:0000313" key="2">
    <source>
        <dbReference type="Proteomes" id="UP000593572"/>
    </source>
</evidence>
<reference evidence="1 2" key="1">
    <citation type="journal article" date="2019" name="Genome Biol. Evol.">
        <title>Insights into the evolution of the New World diploid cottons (Gossypium, subgenus Houzingenia) based on genome sequencing.</title>
        <authorList>
            <person name="Grover C.E."/>
            <person name="Arick M.A. 2nd"/>
            <person name="Thrash A."/>
            <person name="Conover J.L."/>
            <person name="Sanders W.S."/>
            <person name="Peterson D.G."/>
            <person name="Frelichowski J.E."/>
            <person name="Scheffler J.A."/>
            <person name="Scheffler B.E."/>
            <person name="Wendel J.F."/>
        </authorList>
    </citation>
    <scope>NUCLEOTIDE SEQUENCE [LARGE SCALE GENOMIC DNA]</scope>
    <source>
        <strain evidence="1">157</strain>
        <tissue evidence="1">Leaf</tissue>
    </source>
</reference>
<protein>
    <submittedName>
        <fullName evidence="1">Uncharacterized protein</fullName>
    </submittedName>
</protein>
<organism evidence="1 2">
    <name type="scientific">Gossypium lobatum</name>
    <dbReference type="NCBI Taxonomy" id="34289"/>
    <lineage>
        <taxon>Eukaryota</taxon>
        <taxon>Viridiplantae</taxon>
        <taxon>Streptophyta</taxon>
        <taxon>Embryophyta</taxon>
        <taxon>Tracheophyta</taxon>
        <taxon>Spermatophyta</taxon>
        <taxon>Magnoliopsida</taxon>
        <taxon>eudicotyledons</taxon>
        <taxon>Gunneridae</taxon>
        <taxon>Pentapetalae</taxon>
        <taxon>rosids</taxon>
        <taxon>malvids</taxon>
        <taxon>Malvales</taxon>
        <taxon>Malvaceae</taxon>
        <taxon>Malvoideae</taxon>
        <taxon>Gossypium</taxon>
    </lineage>
</organism>
<gene>
    <name evidence="1" type="ORF">Golob_007619</name>
</gene>
<proteinExistence type="predicted"/>
<accession>A0A7J8MCY7</accession>